<keyword evidence="3" id="KW-1185">Reference proteome</keyword>
<evidence type="ECO:0000313" key="2">
    <source>
        <dbReference type="EMBL" id="KAF7506586.1"/>
    </source>
</evidence>
<organism evidence="2 3">
    <name type="scientific">Endocarpon pusillum</name>
    <dbReference type="NCBI Taxonomy" id="364733"/>
    <lineage>
        <taxon>Eukaryota</taxon>
        <taxon>Fungi</taxon>
        <taxon>Dikarya</taxon>
        <taxon>Ascomycota</taxon>
        <taxon>Pezizomycotina</taxon>
        <taxon>Eurotiomycetes</taxon>
        <taxon>Chaetothyriomycetidae</taxon>
        <taxon>Verrucariales</taxon>
        <taxon>Verrucariaceae</taxon>
        <taxon>Endocarpon</taxon>
    </lineage>
</organism>
<proteinExistence type="predicted"/>
<dbReference type="OrthoDB" id="4851849at2759"/>
<comment type="caution">
    <text evidence="2">The sequence shown here is derived from an EMBL/GenBank/DDBJ whole genome shotgun (WGS) entry which is preliminary data.</text>
</comment>
<evidence type="ECO:0000313" key="3">
    <source>
        <dbReference type="Proteomes" id="UP000606974"/>
    </source>
</evidence>
<dbReference type="AlphaFoldDB" id="A0A8H7AGD7"/>
<evidence type="ECO:0000256" key="1">
    <source>
        <dbReference type="SAM" id="MobiDB-lite"/>
    </source>
</evidence>
<protein>
    <submittedName>
        <fullName evidence="2">Uncharacterized protein</fullName>
    </submittedName>
</protein>
<sequence>MLLSPHKEFTNALRSLVDTFQFDASYAASQLLAAFDLACVPFAKLHLRNIIGDIHITNDLWNNICLLKKLPQAWSIIHEALEKLPQLRVLDIVCLQSPNVTSTSPSEPQSLKRTLRRCGLSPDPTALRTNITRHLSMKQVLALHEKFQRLEPIMHAEVPIITYLLQKGSDGVFPNLASGARPCFLCHDFAQQFQLKTRDPVFSQHSTWTVPEVPDIGSDKVNVLIQATRAIAAKLKSQLLIPIAATPSSQKYDPGRFGEFKPSLEGNEDDKSSSAVDEEFKSLKEAFARMSTGNSSVTHPGSNACLER</sequence>
<accession>A0A8H7AGD7</accession>
<gene>
    <name evidence="2" type="ORF">GJ744_011623</name>
</gene>
<reference evidence="2" key="1">
    <citation type="submission" date="2020-02" db="EMBL/GenBank/DDBJ databases">
        <authorList>
            <person name="Palmer J.M."/>
        </authorList>
    </citation>
    <scope>NUCLEOTIDE SEQUENCE</scope>
    <source>
        <strain evidence="2">EPUS1.4</strain>
        <tissue evidence="2">Thallus</tissue>
    </source>
</reference>
<feature type="region of interest" description="Disordered" evidence="1">
    <location>
        <begin position="252"/>
        <end position="277"/>
    </location>
</feature>
<dbReference type="Proteomes" id="UP000606974">
    <property type="component" value="Unassembled WGS sequence"/>
</dbReference>
<dbReference type="EMBL" id="JAACFV010000084">
    <property type="protein sequence ID" value="KAF7506586.1"/>
    <property type="molecule type" value="Genomic_DNA"/>
</dbReference>
<name>A0A8H7AGD7_9EURO</name>